<keyword evidence="2" id="KW-0805">Transcription regulation</keyword>
<evidence type="ECO:0000256" key="3">
    <source>
        <dbReference type="ARBA" id="ARBA00023125"/>
    </source>
</evidence>
<dbReference type="GO" id="GO:0003677">
    <property type="term" value="F:DNA binding"/>
    <property type="evidence" value="ECO:0007669"/>
    <property type="project" value="UniProtKB-KW"/>
</dbReference>
<accession>A0A077NYW7</accession>
<gene>
    <name evidence="6" type="ORF">XBO1_290005</name>
</gene>
<comment type="similarity">
    <text evidence="1">Belongs to the ner transcriptional regulatory family.</text>
</comment>
<evidence type="ECO:0000259" key="5">
    <source>
        <dbReference type="Pfam" id="PF13693"/>
    </source>
</evidence>
<name>A0A077NYW7_XENBV</name>
<dbReference type="SUPFAM" id="SSF47413">
    <property type="entry name" value="lambda repressor-like DNA-binding domains"/>
    <property type="match status" value="1"/>
</dbReference>
<dbReference type="Pfam" id="PF13693">
    <property type="entry name" value="HTH_35"/>
    <property type="match status" value="1"/>
</dbReference>
<evidence type="ECO:0000256" key="2">
    <source>
        <dbReference type="ARBA" id="ARBA00023015"/>
    </source>
</evidence>
<dbReference type="InterPro" id="IPR010982">
    <property type="entry name" value="Lambda_DNA-bd_dom_sf"/>
</dbReference>
<proteinExistence type="inferred from homology"/>
<dbReference type="EMBL" id="CBSX010000192">
    <property type="protein sequence ID" value="CDH07412.1"/>
    <property type="molecule type" value="Genomic_DNA"/>
</dbReference>
<dbReference type="Proteomes" id="UP000028483">
    <property type="component" value="Unassembled WGS sequence"/>
</dbReference>
<dbReference type="HOGENOM" id="CLU_162005_0_1_6"/>
<organism evidence="6">
    <name type="scientific">Xenorhabdus bovienii str. oregonense</name>
    <dbReference type="NCBI Taxonomy" id="1398202"/>
    <lineage>
        <taxon>Bacteria</taxon>
        <taxon>Pseudomonadati</taxon>
        <taxon>Pseudomonadota</taxon>
        <taxon>Gammaproteobacteria</taxon>
        <taxon>Enterobacterales</taxon>
        <taxon>Morganellaceae</taxon>
        <taxon>Xenorhabdus</taxon>
    </lineage>
</organism>
<comment type="caution">
    <text evidence="6">The sequence shown here is derived from an EMBL/GenBank/DDBJ whole genome shotgun (WGS) entry which is preliminary data.</text>
</comment>
<dbReference type="InterPro" id="IPR038722">
    <property type="entry name" value="Ner_HTH_dom"/>
</dbReference>
<evidence type="ECO:0000313" key="6">
    <source>
        <dbReference type="EMBL" id="CDH07412.1"/>
    </source>
</evidence>
<keyword evidence="3" id="KW-0238">DNA-binding</keyword>
<evidence type="ECO:0000256" key="4">
    <source>
        <dbReference type="ARBA" id="ARBA00023163"/>
    </source>
</evidence>
<protein>
    <submittedName>
        <fullName evidence="6">Transcriptional activator of maltose metabolism (Modular protein)</fullName>
    </submittedName>
</protein>
<evidence type="ECO:0000256" key="1">
    <source>
        <dbReference type="ARBA" id="ARBA00006157"/>
    </source>
</evidence>
<reference evidence="6" key="1">
    <citation type="submission" date="2013-07" db="EMBL/GenBank/DDBJ databases">
        <title>Sub-species coevolution in mutualistic symbiosis.</title>
        <authorList>
            <person name="Murfin K."/>
            <person name="Klassen J."/>
            <person name="Lee M."/>
            <person name="Forst S."/>
            <person name="Stock P."/>
            <person name="Goodrich-Blair H."/>
        </authorList>
    </citation>
    <scope>NUCLEOTIDE SEQUENCE [LARGE SCALE GENOMIC DNA]</scope>
    <source>
        <strain evidence="6">Oregonense</strain>
    </source>
</reference>
<keyword evidence="4" id="KW-0804">Transcription</keyword>
<dbReference type="AlphaFoldDB" id="A0A077NYW7"/>
<feature type="domain" description="Ner winged helix-turn-helix DNA-binding" evidence="5">
    <location>
        <begin position="49"/>
        <end position="122"/>
    </location>
</feature>
<dbReference type="Gene3D" id="1.10.260.40">
    <property type="entry name" value="lambda repressor-like DNA-binding domains"/>
    <property type="match status" value="1"/>
</dbReference>
<sequence>MPAFAFSMAVQAGEASASPDDSSRYCKPCLNRHHQSMEGVAGMINVQNDWHSADIIAALRKRGTTLAAVSREAGLSSSTLANTLSRPWPKGEWIIANYLGIHPSEIWPSRYFDVNGHLIERKVRKVSNY</sequence>